<dbReference type="EnsemblPlants" id="LPERR01G37820.1">
    <property type="protein sequence ID" value="LPERR01G37820.1"/>
    <property type="gene ID" value="LPERR01G37820"/>
</dbReference>
<organism evidence="2 3">
    <name type="scientific">Leersia perrieri</name>
    <dbReference type="NCBI Taxonomy" id="77586"/>
    <lineage>
        <taxon>Eukaryota</taxon>
        <taxon>Viridiplantae</taxon>
        <taxon>Streptophyta</taxon>
        <taxon>Embryophyta</taxon>
        <taxon>Tracheophyta</taxon>
        <taxon>Spermatophyta</taxon>
        <taxon>Magnoliopsida</taxon>
        <taxon>Liliopsida</taxon>
        <taxon>Poales</taxon>
        <taxon>Poaceae</taxon>
        <taxon>BOP clade</taxon>
        <taxon>Oryzoideae</taxon>
        <taxon>Oryzeae</taxon>
        <taxon>Oryzinae</taxon>
        <taxon>Leersia</taxon>
    </lineage>
</organism>
<dbReference type="eggNOG" id="ENOG502S5MM">
    <property type="taxonomic scope" value="Eukaryota"/>
</dbReference>
<dbReference type="PANTHER" id="PTHR36795">
    <property type="entry name" value="OS01G0938400 PROTEIN"/>
    <property type="match status" value="1"/>
</dbReference>
<evidence type="ECO:0000256" key="1">
    <source>
        <dbReference type="SAM" id="MobiDB-lite"/>
    </source>
</evidence>
<dbReference type="Proteomes" id="UP000032180">
    <property type="component" value="Chromosome 1"/>
</dbReference>
<accession>A0A0D9VA24</accession>
<evidence type="ECO:0000313" key="3">
    <source>
        <dbReference type="Proteomes" id="UP000032180"/>
    </source>
</evidence>
<reference evidence="2" key="3">
    <citation type="submission" date="2015-04" db="UniProtKB">
        <authorList>
            <consortium name="EnsemblPlants"/>
        </authorList>
    </citation>
    <scope>IDENTIFICATION</scope>
</reference>
<dbReference type="PANTHER" id="PTHR36795:SF2">
    <property type="entry name" value="OS01G0938400 PROTEIN"/>
    <property type="match status" value="1"/>
</dbReference>
<reference evidence="2 3" key="1">
    <citation type="submission" date="2012-08" db="EMBL/GenBank/DDBJ databases">
        <title>Oryza genome evolution.</title>
        <authorList>
            <person name="Wing R.A."/>
        </authorList>
    </citation>
    <scope>NUCLEOTIDE SEQUENCE</scope>
</reference>
<name>A0A0D9VA24_9ORYZ</name>
<sequence length="178" mass="19319">MLMSRRFSYRKLKKLPPPSDDDDAAAQHQLQEQYYAAITAAAAAQNYHGGGIGGRRVTTWRSLGGGGRRRRRRPRVRISRLTRLIRRKAAAVGGAMRASVAKVVNRLKEGSPYIGDLFAGNYMFMQVTPSPTPAIAVAGGKKGIAVVPYHHQVGMIAAGGGGKNYEWQQSPAGVLYKV</sequence>
<reference evidence="3" key="2">
    <citation type="submission" date="2013-12" db="EMBL/GenBank/DDBJ databases">
        <authorList>
            <person name="Yu Y."/>
            <person name="Lee S."/>
            <person name="de Baynast K."/>
            <person name="Wissotski M."/>
            <person name="Liu L."/>
            <person name="Talag J."/>
            <person name="Goicoechea J."/>
            <person name="Angelova A."/>
            <person name="Jetty R."/>
            <person name="Kudrna D."/>
            <person name="Golser W."/>
            <person name="Rivera L."/>
            <person name="Zhang J."/>
            <person name="Wing R."/>
        </authorList>
    </citation>
    <scope>NUCLEOTIDE SEQUENCE</scope>
</reference>
<dbReference type="HOGENOM" id="CLU_1463481_0_0_1"/>
<evidence type="ECO:0000313" key="2">
    <source>
        <dbReference type="EnsemblPlants" id="LPERR01G37820.1"/>
    </source>
</evidence>
<dbReference type="AlphaFoldDB" id="A0A0D9VA24"/>
<dbReference type="Gramene" id="LPERR01G37820.1">
    <property type="protein sequence ID" value="LPERR01G37820.1"/>
    <property type="gene ID" value="LPERR01G37820"/>
</dbReference>
<keyword evidence="3" id="KW-1185">Reference proteome</keyword>
<protein>
    <submittedName>
        <fullName evidence="2">Uncharacterized protein</fullName>
    </submittedName>
</protein>
<proteinExistence type="predicted"/>
<feature type="region of interest" description="Disordered" evidence="1">
    <location>
        <begin position="1"/>
        <end position="24"/>
    </location>
</feature>